<dbReference type="EnsemblMetazoa" id="GPPI024798-RA">
    <property type="protein sequence ID" value="GPPI024798-PA"/>
    <property type="gene ID" value="GPPI024798"/>
</dbReference>
<accession>A0A1B0BBG5</accession>
<keyword evidence="2" id="KW-1185">Reference proteome</keyword>
<dbReference type="VEuPathDB" id="VectorBase:GPPI024798"/>
<protein>
    <submittedName>
        <fullName evidence="1">Uncharacterized protein</fullName>
    </submittedName>
</protein>
<dbReference type="EMBL" id="JXJN01011439">
    <property type="status" value="NOT_ANNOTATED_CDS"/>
    <property type="molecule type" value="Genomic_DNA"/>
</dbReference>
<dbReference type="Proteomes" id="UP000092460">
    <property type="component" value="Unassembled WGS sequence"/>
</dbReference>
<organism evidence="1 2">
    <name type="scientific">Glossina palpalis gambiensis</name>
    <dbReference type="NCBI Taxonomy" id="67801"/>
    <lineage>
        <taxon>Eukaryota</taxon>
        <taxon>Metazoa</taxon>
        <taxon>Ecdysozoa</taxon>
        <taxon>Arthropoda</taxon>
        <taxon>Hexapoda</taxon>
        <taxon>Insecta</taxon>
        <taxon>Pterygota</taxon>
        <taxon>Neoptera</taxon>
        <taxon>Endopterygota</taxon>
        <taxon>Diptera</taxon>
        <taxon>Brachycera</taxon>
        <taxon>Muscomorpha</taxon>
        <taxon>Hippoboscoidea</taxon>
        <taxon>Glossinidae</taxon>
        <taxon>Glossina</taxon>
    </lineage>
</organism>
<name>A0A1B0BBG5_9MUSC</name>
<evidence type="ECO:0000313" key="1">
    <source>
        <dbReference type="EnsemblMetazoa" id="GPPI024798-PA"/>
    </source>
</evidence>
<proteinExistence type="predicted"/>
<reference evidence="1" key="2">
    <citation type="submission" date="2020-05" db="UniProtKB">
        <authorList>
            <consortium name="EnsemblMetazoa"/>
        </authorList>
    </citation>
    <scope>IDENTIFICATION</scope>
    <source>
        <strain evidence="1">IAEA</strain>
    </source>
</reference>
<sequence length="153" mass="16560">YSIVELTLDVLATRISCVITPLGGNTGLDGGSIWITVVVKGSFKWHVSRGIAAGDIRLVAAIMLDKSLPFVDALGTAAFVKILFKSPRPTPSIPPPVLLPLPMPTSILFILPARLFEMTLAVVVVVIADISKPNPGYCRHRSRYFHHSAMIND</sequence>
<dbReference type="AlphaFoldDB" id="A0A1B0BBG5"/>
<evidence type="ECO:0000313" key="2">
    <source>
        <dbReference type="Proteomes" id="UP000092460"/>
    </source>
</evidence>
<reference evidence="2" key="1">
    <citation type="submission" date="2015-01" db="EMBL/GenBank/DDBJ databases">
        <authorList>
            <person name="Aksoy S."/>
            <person name="Warren W."/>
            <person name="Wilson R.K."/>
        </authorList>
    </citation>
    <scope>NUCLEOTIDE SEQUENCE [LARGE SCALE GENOMIC DNA]</scope>
    <source>
        <strain evidence="2">IAEA</strain>
    </source>
</reference>